<evidence type="ECO:0000313" key="2">
    <source>
        <dbReference type="Proteomes" id="UP000009080"/>
    </source>
</evidence>
<dbReference type="AlphaFoldDB" id="C5BKJ0"/>
<dbReference type="OrthoDB" id="195616at2"/>
<accession>C5BKJ0</accession>
<name>C5BKJ0_TERTT</name>
<proteinExistence type="predicted"/>
<gene>
    <name evidence="1" type="ordered locus">TERTU_4710</name>
</gene>
<dbReference type="InterPro" id="IPR021856">
    <property type="entry name" value="DUF3465"/>
</dbReference>
<dbReference type="Pfam" id="PF11948">
    <property type="entry name" value="DUF3465"/>
    <property type="match status" value="1"/>
</dbReference>
<sequence>MIVAIICPALRIGRYLLLLGVISWLPANANDHELGRLYKTQEHKSVQVGGEGVVIKILDDDNLGSRHQRFIVRLKSGQTLLIAHNIDLAPRITELSEGDEVEFYGEYEWNIKGGVIHWTHRDPRGAHVAGWIRHGGMTYQ</sequence>
<dbReference type="EMBL" id="CP001614">
    <property type="protein sequence ID" value="ACR12990.1"/>
    <property type="molecule type" value="Genomic_DNA"/>
</dbReference>
<dbReference type="HOGENOM" id="CLU_106707_3_0_6"/>
<dbReference type="RefSeq" id="WP_015819103.1">
    <property type="nucleotide sequence ID" value="NC_012997.1"/>
</dbReference>
<dbReference type="KEGG" id="ttu:TERTU_4710"/>
<dbReference type="eggNOG" id="COG1463">
    <property type="taxonomic scope" value="Bacteria"/>
</dbReference>
<keyword evidence="2" id="KW-1185">Reference proteome</keyword>
<dbReference type="STRING" id="377629.TERTU_4710"/>
<protein>
    <recommendedName>
        <fullName evidence="3">DUF3465 domain-containing protein</fullName>
    </recommendedName>
</protein>
<evidence type="ECO:0008006" key="3">
    <source>
        <dbReference type="Google" id="ProtNLM"/>
    </source>
</evidence>
<organism evidence="1 2">
    <name type="scientific">Teredinibacter turnerae (strain ATCC 39867 / T7901)</name>
    <dbReference type="NCBI Taxonomy" id="377629"/>
    <lineage>
        <taxon>Bacteria</taxon>
        <taxon>Pseudomonadati</taxon>
        <taxon>Pseudomonadota</taxon>
        <taxon>Gammaproteobacteria</taxon>
        <taxon>Cellvibrionales</taxon>
        <taxon>Cellvibrionaceae</taxon>
        <taxon>Teredinibacter</taxon>
    </lineage>
</organism>
<evidence type="ECO:0000313" key="1">
    <source>
        <dbReference type="EMBL" id="ACR12990.1"/>
    </source>
</evidence>
<reference evidence="1 2" key="1">
    <citation type="journal article" date="2009" name="PLoS ONE">
        <title>The complete genome of Teredinibacter turnerae T7901: an intracellular endosymbiont of marine wood-boring bivalves (shipworms).</title>
        <authorList>
            <person name="Yang J.C."/>
            <person name="Madupu R."/>
            <person name="Durkin A.S."/>
            <person name="Ekborg N.A."/>
            <person name="Pedamallu C.S."/>
            <person name="Hostetler J.B."/>
            <person name="Radune D."/>
            <person name="Toms B.S."/>
            <person name="Henrissat B."/>
            <person name="Coutinho P.M."/>
            <person name="Schwarz S."/>
            <person name="Field L."/>
            <person name="Trindade-Silva A.E."/>
            <person name="Soares C.A.G."/>
            <person name="Elshahawi S."/>
            <person name="Hanora A."/>
            <person name="Schmidt E.W."/>
            <person name="Haygood M.G."/>
            <person name="Posfai J."/>
            <person name="Benner J."/>
            <person name="Madinger C."/>
            <person name="Nove J."/>
            <person name="Anton B."/>
            <person name="Chaudhary K."/>
            <person name="Foster J."/>
            <person name="Holman A."/>
            <person name="Kumar S."/>
            <person name="Lessard P.A."/>
            <person name="Luyten Y.A."/>
            <person name="Slatko B."/>
            <person name="Wood N."/>
            <person name="Wu B."/>
            <person name="Teplitski M."/>
            <person name="Mougous J.D."/>
            <person name="Ward N."/>
            <person name="Eisen J.A."/>
            <person name="Badger J.H."/>
            <person name="Distel D.L."/>
        </authorList>
    </citation>
    <scope>NUCLEOTIDE SEQUENCE [LARGE SCALE GENOMIC DNA]</scope>
    <source>
        <strain evidence="2">ATCC 39867 / T7901</strain>
    </source>
</reference>
<dbReference type="Proteomes" id="UP000009080">
    <property type="component" value="Chromosome"/>
</dbReference>